<comment type="subcellular location">
    <subcellularLocation>
        <location evidence="2">Nucleus</location>
    </subcellularLocation>
</comment>
<dbReference type="GO" id="GO:0016787">
    <property type="term" value="F:hydrolase activity"/>
    <property type="evidence" value="ECO:0007669"/>
    <property type="project" value="UniProtKB-KW"/>
</dbReference>
<dbReference type="AlphaFoldDB" id="A0A5N4A3P2"/>
<dbReference type="InParanoid" id="A0A5N4A3P2"/>
<dbReference type="GO" id="GO:0004518">
    <property type="term" value="F:nuclease activity"/>
    <property type="evidence" value="ECO:0007669"/>
    <property type="project" value="UniProtKB-KW"/>
</dbReference>
<evidence type="ECO:0000256" key="4">
    <source>
        <dbReference type="ARBA" id="ARBA00022722"/>
    </source>
</evidence>
<gene>
    <name evidence="9" type="ORF">PPYR_03708</name>
</gene>
<dbReference type="InterPro" id="IPR045249">
    <property type="entry name" value="HARBI1-like"/>
</dbReference>
<feature type="domain" description="DDE Tnp4" evidence="8">
    <location>
        <begin position="158"/>
        <end position="309"/>
    </location>
</feature>
<dbReference type="EMBL" id="VVIM01000011">
    <property type="protein sequence ID" value="KAB0791908.1"/>
    <property type="molecule type" value="Genomic_DNA"/>
</dbReference>
<dbReference type="Proteomes" id="UP000327044">
    <property type="component" value="Unassembled WGS sequence"/>
</dbReference>
<comment type="caution">
    <text evidence="9">The sequence shown here is derived from an EMBL/GenBank/DDBJ whole genome shotgun (WGS) entry which is preliminary data.</text>
</comment>
<evidence type="ECO:0000313" key="9">
    <source>
        <dbReference type="EMBL" id="KAB0791908.1"/>
    </source>
</evidence>
<comment type="cofactor">
    <cofactor evidence="1">
        <name>a divalent metal cation</name>
        <dbReference type="ChEBI" id="CHEBI:60240"/>
    </cofactor>
</comment>
<evidence type="ECO:0000256" key="1">
    <source>
        <dbReference type="ARBA" id="ARBA00001968"/>
    </source>
</evidence>
<protein>
    <recommendedName>
        <fullName evidence="8">DDE Tnp4 domain-containing protein</fullName>
    </recommendedName>
</protein>
<keyword evidence="10" id="KW-1185">Reference proteome</keyword>
<organism evidence="9 10">
    <name type="scientific">Photinus pyralis</name>
    <name type="common">Common eastern firefly</name>
    <name type="synonym">Lampyris pyralis</name>
    <dbReference type="NCBI Taxonomy" id="7054"/>
    <lineage>
        <taxon>Eukaryota</taxon>
        <taxon>Metazoa</taxon>
        <taxon>Ecdysozoa</taxon>
        <taxon>Arthropoda</taxon>
        <taxon>Hexapoda</taxon>
        <taxon>Insecta</taxon>
        <taxon>Pterygota</taxon>
        <taxon>Neoptera</taxon>
        <taxon>Endopterygota</taxon>
        <taxon>Coleoptera</taxon>
        <taxon>Polyphaga</taxon>
        <taxon>Elateriformia</taxon>
        <taxon>Elateroidea</taxon>
        <taxon>Lampyridae</taxon>
        <taxon>Lampyrinae</taxon>
        <taxon>Photinus</taxon>
    </lineage>
</organism>
<name>A0A5N4A3P2_PHOPY</name>
<accession>A0A5N4A3P2</accession>
<evidence type="ECO:0000256" key="2">
    <source>
        <dbReference type="ARBA" id="ARBA00004123"/>
    </source>
</evidence>
<dbReference type="PANTHER" id="PTHR22930">
    <property type="match status" value="1"/>
</dbReference>
<reference evidence="9 10" key="1">
    <citation type="journal article" date="2018" name="Elife">
        <title>Firefly genomes illuminate parallel origins of bioluminescence in beetles.</title>
        <authorList>
            <person name="Fallon T.R."/>
            <person name="Lower S.E."/>
            <person name="Chang C.H."/>
            <person name="Bessho-Uehara M."/>
            <person name="Martin G.J."/>
            <person name="Bewick A.J."/>
            <person name="Behringer M."/>
            <person name="Debat H.J."/>
            <person name="Wong I."/>
            <person name="Day J.C."/>
            <person name="Suvorov A."/>
            <person name="Silva C.J."/>
            <person name="Stanger-Hall K.F."/>
            <person name="Hall D.W."/>
            <person name="Schmitz R.J."/>
            <person name="Nelson D.R."/>
            <person name="Lewis S.M."/>
            <person name="Shigenobu S."/>
            <person name="Bybee S.M."/>
            <person name="Larracuente A.M."/>
            <person name="Oba Y."/>
            <person name="Weng J.K."/>
        </authorList>
    </citation>
    <scope>NUCLEOTIDE SEQUENCE [LARGE SCALE GENOMIC DNA]</scope>
    <source>
        <strain evidence="9">1611_PpyrPB1</strain>
        <tissue evidence="9">Whole body</tissue>
    </source>
</reference>
<comment type="similarity">
    <text evidence="3">Belongs to the HARBI1 family.</text>
</comment>
<evidence type="ECO:0000313" key="10">
    <source>
        <dbReference type="Proteomes" id="UP000327044"/>
    </source>
</evidence>
<keyword evidence="4" id="KW-0540">Nuclease</keyword>
<evidence type="ECO:0000256" key="6">
    <source>
        <dbReference type="ARBA" id="ARBA00022801"/>
    </source>
</evidence>
<evidence type="ECO:0000256" key="5">
    <source>
        <dbReference type="ARBA" id="ARBA00022723"/>
    </source>
</evidence>
<keyword evidence="5" id="KW-0479">Metal-binding</keyword>
<keyword evidence="6" id="KW-0378">Hydrolase</keyword>
<dbReference type="GO" id="GO:0005634">
    <property type="term" value="C:nucleus"/>
    <property type="evidence" value="ECO:0007669"/>
    <property type="project" value="UniProtKB-SubCell"/>
</dbReference>
<evidence type="ECO:0000256" key="7">
    <source>
        <dbReference type="ARBA" id="ARBA00023242"/>
    </source>
</evidence>
<sequence length="404" mass="46378">MNPARRRIFAMVFDDSDSEDEFLVRRPRWIREREDHIHTLDDLDFITRYHVSKQTTLNVLQQIEDHLEYETDKNFSISPINQLLCALRFYATGSFQVTVGDLGGFSQPTAHRIIHKVSNAIALLRPRHAFFPETDDQLLKTQTTFYRKARFPKVVGAIDCTHVRLAKSPGGDNAKMYRNRKGYFSLNVQAICNANLEFMDIVARWPGSTHDSYIFNNCSRRAMFEQGRYGDAVLVGDSGYACNRYMMTPLDNCYTAAENLYNESQIRTRNPIERLFGVWKRRFPVTAVGLRVSVPNCFAIIVATIVLHNIAVGAGEQVPHDDDELHLPAPWDVLLAQGQMGNDPQVQAAPRRENPNHRWRRAIIDNYFTILTQQELYDRQQEAERARQEEIPQAVTGGAALYNI</sequence>
<evidence type="ECO:0000256" key="3">
    <source>
        <dbReference type="ARBA" id="ARBA00006958"/>
    </source>
</evidence>
<dbReference type="GO" id="GO:0046872">
    <property type="term" value="F:metal ion binding"/>
    <property type="evidence" value="ECO:0007669"/>
    <property type="project" value="UniProtKB-KW"/>
</dbReference>
<dbReference type="Pfam" id="PF13359">
    <property type="entry name" value="DDE_Tnp_4"/>
    <property type="match status" value="1"/>
</dbReference>
<proteinExistence type="inferred from homology"/>
<keyword evidence="7" id="KW-0539">Nucleus</keyword>
<dbReference type="InterPro" id="IPR027806">
    <property type="entry name" value="HARBI1_dom"/>
</dbReference>
<dbReference type="PANTHER" id="PTHR22930:SF289">
    <property type="entry name" value="DDE TNP4 DOMAIN-CONTAINING PROTEIN-RELATED"/>
    <property type="match status" value="1"/>
</dbReference>
<evidence type="ECO:0000259" key="8">
    <source>
        <dbReference type="Pfam" id="PF13359"/>
    </source>
</evidence>